<dbReference type="GeneID" id="118344175"/>
<sequence length="152" mass="16090">MAVIGVRVLATPTSDLGKILACMYGPEMVLGKKNIAAGILDDEKPEKLGALLAAVNNNDSSHIVHVPSGPNALSDNKAQCFTYDLDGSTPVFTRDGEGTGGFGAAGGAPSFDFGFDPSLDPELALALRVYLEEERVQGKKMLQKELLKKLLE</sequence>
<proteinExistence type="predicted"/>
<dbReference type="GO" id="GO:0000502">
    <property type="term" value="C:proteasome complex"/>
    <property type="evidence" value="ECO:0007669"/>
    <property type="project" value="UniProtKB-KW"/>
</dbReference>
<accession>A0A6P9E724</accession>
<keyword evidence="2" id="KW-0647">Proteasome</keyword>
<dbReference type="OrthoDB" id="1729423at2759"/>
<protein>
    <submittedName>
        <fullName evidence="2">26S proteasome non-ATPase regulatory subunit 4 homolog</fullName>
    </submittedName>
</protein>
<dbReference type="AlphaFoldDB" id="A0A6P9E724"/>
<dbReference type="RefSeq" id="XP_035540053.1">
    <property type="nucleotide sequence ID" value="XM_035684160.1"/>
</dbReference>
<evidence type="ECO:0000313" key="1">
    <source>
        <dbReference type="Proteomes" id="UP000235220"/>
    </source>
</evidence>
<organism evidence="1 2">
    <name type="scientific">Juglans regia</name>
    <name type="common">English walnut</name>
    <dbReference type="NCBI Taxonomy" id="51240"/>
    <lineage>
        <taxon>Eukaryota</taxon>
        <taxon>Viridiplantae</taxon>
        <taxon>Streptophyta</taxon>
        <taxon>Embryophyta</taxon>
        <taxon>Tracheophyta</taxon>
        <taxon>Spermatophyta</taxon>
        <taxon>Magnoliopsida</taxon>
        <taxon>eudicotyledons</taxon>
        <taxon>Gunneridae</taxon>
        <taxon>Pentapetalae</taxon>
        <taxon>rosids</taxon>
        <taxon>fabids</taxon>
        <taxon>Fagales</taxon>
        <taxon>Juglandaceae</taxon>
        <taxon>Juglans</taxon>
    </lineage>
</organism>
<keyword evidence="1" id="KW-1185">Reference proteome</keyword>
<evidence type="ECO:0000313" key="2">
    <source>
        <dbReference type="RefSeq" id="XP_035540053.1"/>
    </source>
</evidence>
<dbReference type="InParanoid" id="A0A6P9E724"/>
<dbReference type="Gene3D" id="1.10.287.3990">
    <property type="match status" value="1"/>
</dbReference>
<gene>
    <name evidence="2" type="primary">LOC118344175</name>
</gene>
<dbReference type="PANTHER" id="PTHR10223:SF0">
    <property type="entry name" value="26S PROTEASOME NON-ATPASE REGULATORY SUBUNIT 4"/>
    <property type="match status" value="1"/>
</dbReference>
<name>A0A6P9E724_JUGRE</name>
<reference evidence="2" key="1">
    <citation type="submission" date="2025-08" db="UniProtKB">
        <authorList>
            <consortium name="RefSeq"/>
        </authorList>
    </citation>
    <scope>IDENTIFICATION</scope>
    <source>
        <tissue evidence="2">Leaves</tissue>
    </source>
</reference>
<dbReference type="Proteomes" id="UP000235220">
    <property type="component" value="Chromosome 13"/>
</dbReference>
<dbReference type="KEGG" id="jre:118344175"/>
<dbReference type="PANTHER" id="PTHR10223">
    <property type="entry name" value="26S PROTEASOME NON-ATPASE REGULATORY SUBUNIT 4"/>
    <property type="match status" value="1"/>
</dbReference>
<dbReference type="InterPro" id="IPR027040">
    <property type="entry name" value="PSMD4"/>
</dbReference>